<name>A0A162Q1F5_MUCCL</name>
<dbReference type="PANTHER" id="PTHR46599">
    <property type="entry name" value="PIGGYBAC TRANSPOSABLE ELEMENT-DERIVED PROTEIN 4"/>
    <property type="match status" value="1"/>
</dbReference>
<gene>
    <name evidence="2" type="ORF">MUCCIDRAFT_168177</name>
</gene>
<proteinExistence type="predicted"/>
<dbReference type="PANTHER" id="PTHR46599:SF3">
    <property type="entry name" value="PIGGYBAC TRANSPOSABLE ELEMENT-DERIVED PROTEIN 4"/>
    <property type="match status" value="1"/>
</dbReference>
<feature type="domain" description="PiggyBac transposable element-derived protein" evidence="1">
    <location>
        <begin position="115"/>
        <end position="466"/>
    </location>
</feature>
<reference evidence="2 3" key="1">
    <citation type="submission" date="2015-06" db="EMBL/GenBank/DDBJ databases">
        <title>Expansion of signal transduction pathways in fungi by whole-genome duplication.</title>
        <authorList>
            <consortium name="DOE Joint Genome Institute"/>
            <person name="Corrochano L.M."/>
            <person name="Kuo A."/>
            <person name="Marcet-Houben M."/>
            <person name="Polaino S."/>
            <person name="Salamov A."/>
            <person name="Villalobos J.M."/>
            <person name="Alvarez M.I."/>
            <person name="Avalos J."/>
            <person name="Benito E.P."/>
            <person name="Benoit I."/>
            <person name="Burger G."/>
            <person name="Camino L.P."/>
            <person name="Canovas D."/>
            <person name="Cerda-Olmedo E."/>
            <person name="Cheng J.-F."/>
            <person name="Dominguez A."/>
            <person name="Elias M."/>
            <person name="Eslava A.P."/>
            <person name="Glaser F."/>
            <person name="Grimwood J."/>
            <person name="Gutierrez G."/>
            <person name="Heitman J."/>
            <person name="Henrissat B."/>
            <person name="Iturriaga E.A."/>
            <person name="Lang B.F."/>
            <person name="Lavin J.L."/>
            <person name="Lee S."/>
            <person name="Li W."/>
            <person name="Lindquist E."/>
            <person name="Lopez-Garcia S."/>
            <person name="Luque E.M."/>
            <person name="Marcos A.T."/>
            <person name="Martin J."/>
            <person name="Mccluskey K."/>
            <person name="Medina H.R."/>
            <person name="Miralles-Duran A."/>
            <person name="Miyazaki A."/>
            <person name="Munoz-Torres E."/>
            <person name="Oguiza J.A."/>
            <person name="Ohm R."/>
            <person name="Olmedo M."/>
            <person name="Orejas M."/>
            <person name="Ortiz-Castellanos L."/>
            <person name="Pisabarro A.G."/>
            <person name="Rodriguez-Romero J."/>
            <person name="Ruiz-Herrera J."/>
            <person name="Ruiz-Vazquez R."/>
            <person name="Sanz C."/>
            <person name="Schackwitz W."/>
            <person name="Schmutz J."/>
            <person name="Shahriari M."/>
            <person name="Shelest E."/>
            <person name="Silva-Franco F."/>
            <person name="Soanes D."/>
            <person name="Syed K."/>
            <person name="Tagua V.G."/>
            <person name="Talbot N.J."/>
            <person name="Thon M."/>
            <person name="De Vries R.P."/>
            <person name="Wiebenga A."/>
            <person name="Yadav J.S."/>
            <person name="Braun E.L."/>
            <person name="Baker S."/>
            <person name="Garre V."/>
            <person name="Horwitz B."/>
            <person name="Torres-Martinez S."/>
            <person name="Idnurm A."/>
            <person name="Herrera-Estrella A."/>
            <person name="Gabaldon T."/>
            <person name="Grigoriev I.V."/>
        </authorList>
    </citation>
    <scope>NUCLEOTIDE SEQUENCE [LARGE SCALE GENOMIC DNA]</scope>
    <source>
        <strain evidence="2 3">CBS 277.49</strain>
    </source>
</reference>
<protein>
    <recommendedName>
        <fullName evidence="1">PiggyBac transposable element-derived protein domain-containing protein</fullName>
    </recommendedName>
</protein>
<dbReference type="AlphaFoldDB" id="A0A162Q1F5"/>
<dbReference type="Proteomes" id="UP000077051">
    <property type="component" value="Unassembled WGS sequence"/>
</dbReference>
<evidence type="ECO:0000313" key="3">
    <source>
        <dbReference type="Proteomes" id="UP000077051"/>
    </source>
</evidence>
<dbReference type="OrthoDB" id="2409026at2759"/>
<evidence type="ECO:0000313" key="2">
    <source>
        <dbReference type="EMBL" id="OAC98039.1"/>
    </source>
</evidence>
<dbReference type="STRING" id="747725.A0A162Q1F5"/>
<organism evidence="2 3">
    <name type="scientific">Mucor lusitanicus CBS 277.49</name>
    <dbReference type="NCBI Taxonomy" id="747725"/>
    <lineage>
        <taxon>Eukaryota</taxon>
        <taxon>Fungi</taxon>
        <taxon>Fungi incertae sedis</taxon>
        <taxon>Mucoromycota</taxon>
        <taxon>Mucoromycotina</taxon>
        <taxon>Mucoromycetes</taxon>
        <taxon>Mucorales</taxon>
        <taxon>Mucorineae</taxon>
        <taxon>Mucoraceae</taxon>
        <taxon>Mucor</taxon>
    </lineage>
</organism>
<sequence>MELLEQQGRRYAKVAFETNPDATYQLLLTCLKYDGPHGAAPPVVAVNVVEKPDLLDDAIQEADSDDSLDETSTPTVVDEYWTLGDISVDERAANPLSAFRNVNPTLNMRDAAFATPAKYFLHFLPVDHLRDVVIPAINREAFLQEPSWTPLDWSEYLNWVMLWIKMTIIMACRDKSIYWRKSSCPYYLNVDFGQYMPITRFNLILKWHIFVTPDGALFQQDPLYQVRSFLTAFNGHLATTMEPGMPNLKKVPRKPHSIGQEYKTIADNVTFIILRLDFCGDPVLRVPARREDRTIRMTEPWFYSGRTIVTDSWFGSLKMARALKERGLFSIMQVAKRAYWPTGMPAQDMVQNLGEEYGSHRSMFSTVPGESMMVVSFRDLKVKAIVSTCGVTMPGKTRRIKHPDTGAYIEFKRRMIFDEYEENKSSVDVANNRRDNLLNFHDVMCTQSWELRCLSFFLGVAEANAFSAFKLFHPEGSNVVHTEFRWRLAESLKAYISELRTLPAYVPPTTRSSRGGDIHSLIP</sequence>
<evidence type="ECO:0000259" key="1">
    <source>
        <dbReference type="Pfam" id="PF13843"/>
    </source>
</evidence>
<dbReference type="Pfam" id="PF13843">
    <property type="entry name" value="DDE_Tnp_1_7"/>
    <property type="match status" value="1"/>
</dbReference>
<dbReference type="InterPro" id="IPR029526">
    <property type="entry name" value="PGBD"/>
</dbReference>
<accession>A0A162Q1F5</accession>
<comment type="caution">
    <text evidence="2">The sequence shown here is derived from an EMBL/GenBank/DDBJ whole genome shotgun (WGS) entry which is preliminary data.</text>
</comment>
<dbReference type="EMBL" id="AMYB01000012">
    <property type="protein sequence ID" value="OAC98039.1"/>
    <property type="molecule type" value="Genomic_DNA"/>
</dbReference>
<keyword evidence="3" id="KW-1185">Reference proteome</keyword>
<dbReference type="VEuPathDB" id="FungiDB:MUCCIDRAFT_168177"/>